<keyword evidence="5" id="KW-1185">Reference proteome</keyword>
<dbReference type="PROSITE" id="PS50983">
    <property type="entry name" value="FE_B12_PBP"/>
    <property type="match status" value="1"/>
</dbReference>
<evidence type="ECO:0000259" key="3">
    <source>
        <dbReference type="PROSITE" id="PS50983"/>
    </source>
</evidence>
<accession>A0A1I3B3Q4</accession>
<name>A0A1I3B3Q4_9RHOB</name>
<dbReference type="InterPro" id="IPR002491">
    <property type="entry name" value="ABC_transptr_periplasmic_BD"/>
</dbReference>
<dbReference type="EMBL" id="FOPU01000019">
    <property type="protein sequence ID" value="SFH56948.1"/>
    <property type="molecule type" value="Genomic_DNA"/>
</dbReference>
<feature type="region of interest" description="Disordered" evidence="1">
    <location>
        <begin position="336"/>
        <end position="361"/>
    </location>
</feature>
<evidence type="ECO:0000313" key="5">
    <source>
        <dbReference type="Proteomes" id="UP000183635"/>
    </source>
</evidence>
<dbReference type="Proteomes" id="UP000183635">
    <property type="component" value="Unassembled WGS sequence"/>
</dbReference>
<dbReference type="Pfam" id="PF01497">
    <property type="entry name" value="Peripla_BP_2"/>
    <property type="match status" value="1"/>
</dbReference>
<evidence type="ECO:0000256" key="2">
    <source>
        <dbReference type="SAM" id="SignalP"/>
    </source>
</evidence>
<dbReference type="Gene3D" id="3.40.50.1980">
    <property type="entry name" value="Nitrogenase molybdenum iron protein domain"/>
    <property type="match status" value="2"/>
</dbReference>
<dbReference type="AlphaFoldDB" id="A0A1I3B3Q4"/>
<feature type="chain" id="PRO_5010173077" evidence="2">
    <location>
        <begin position="25"/>
        <end position="361"/>
    </location>
</feature>
<dbReference type="RefSeq" id="WP_197701060.1">
    <property type="nucleotide sequence ID" value="NZ_CBCRYP010000020.1"/>
</dbReference>
<proteinExistence type="predicted"/>
<feature type="region of interest" description="Disordered" evidence="1">
    <location>
        <begin position="261"/>
        <end position="282"/>
    </location>
</feature>
<keyword evidence="2" id="KW-0732">Signal</keyword>
<dbReference type="SUPFAM" id="SSF53807">
    <property type="entry name" value="Helical backbone' metal receptor"/>
    <property type="match status" value="1"/>
</dbReference>
<organism evidence="4 5">
    <name type="scientific">Paracoccus aminovorans</name>
    <dbReference type="NCBI Taxonomy" id="34004"/>
    <lineage>
        <taxon>Bacteria</taxon>
        <taxon>Pseudomonadati</taxon>
        <taxon>Pseudomonadota</taxon>
        <taxon>Alphaproteobacteria</taxon>
        <taxon>Rhodobacterales</taxon>
        <taxon>Paracoccaceae</taxon>
        <taxon>Paracoccus</taxon>
    </lineage>
</organism>
<feature type="domain" description="Fe/B12 periplasmic-binding" evidence="3">
    <location>
        <begin position="46"/>
        <end position="324"/>
    </location>
</feature>
<dbReference type="PANTHER" id="PTHR30535">
    <property type="entry name" value="VITAMIN B12-BINDING PROTEIN"/>
    <property type="match status" value="1"/>
</dbReference>
<evidence type="ECO:0000313" key="4">
    <source>
        <dbReference type="EMBL" id="SFH56948.1"/>
    </source>
</evidence>
<protein>
    <submittedName>
        <fullName evidence="4">Iron complex transport system substrate-binding protein</fullName>
    </submittedName>
</protein>
<dbReference type="STRING" id="34004.SAMN04488021_11921"/>
<gene>
    <name evidence="4" type="ORF">SAMN04488021_11921</name>
</gene>
<reference evidence="4 5" key="1">
    <citation type="submission" date="2016-10" db="EMBL/GenBank/DDBJ databases">
        <authorList>
            <person name="de Groot N.N."/>
        </authorList>
    </citation>
    <scope>NUCLEOTIDE SEQUENCE [LARGE SCALE GENOMIC DNA]</scope>
    <source>
        <strain evidence="4 5">DSM 8537</strain>
    </source>
</reference>
<dbReference type="InterPro" id="IPR050902">
    <property type="entry name" value="ABC_Transporter_SBP"/>
</dbReference>
<feature type="signal peptide" evidence="2">
    <location>
        <begin position="1"/>
        <end position="24"/>
    </location>
</feature>
<evidence type="ECO:0000256" key="1">
    <source>
        <dbReference type="SAM" id="MobiDB-lite"/>
    </source>
</evidence>
<dbReference type="PANTHER" id="PTHR30535:SF34">
    <property type="entry name" value="MOLYBDATE-BINDING PROTEIN MOLA"/>
    <property type="match status" value="1"/>
</dbReference>
<sequence>MFRIRHLAACIACMVALLSQPVSAETRREVVYYGDHSVSLPSRVTRVATNWEAQNSILAMLGYGDRIVATTRIAHSMPLMRKFVPTIQEAALTTLGDGTVNVEELMVLRPDILFSSRALPEAVSAQLRGAGIAVASFRSNSLDALVERVSITGEMLGPDASEIARKYRRYFDDNRHRVAERLEKVPPDRRVRVYLASGEPLSTSGRPSLNQDWMDLGGAINVAESWFADMPYASGTASLEDILAANPDVIISMDARDAEQIRASPQWRTSRPCARAGSPGFRRSRMKNRRKVIISEAFRTAIACLPIASLSGAGAAYRATQAALRIGLAGLARCPGADRSGSMPQPGPFQDRKPPGAYSPP</sequence>